<evidence type="ECO:0008006" key="3">
    <source>
        <dbReference type="Google" id="ProtNLM"/>
    </source>
</evidence>
<comment type="caution">
    <text evidence="1">The sequence shown here is derived from an EMBL/GenBank/DDBJ whole genome shotgun (WGS) entry which is preliminary data.</text>
</comment>
<keyword evidence="2" id="KW-1185">Reference proteome</keyword>
<organism evidence="1 2">
    <name type="scientific">Rubellimicrobium roseum</name>
    <dbReference type="NCBI Taxonomy" id="687525"/>
    <lineage>
        <taxon>Bacteria</taxon>
        <taxon>Pseudomonadati</taxon>
        <taxon>Pseudomonadota</taxon>
        <taxon>Alphaproteobacteria</taxon>
        <taxon>Rhodobacterales</taxon>
        <taxon>Roseobacteraceae</taxon>
        <taxon>Rubellimicrobium</taxon>
    </lineage>
</organism>
<protein>
    <recommendedName>
        <fullName evidence="3">Helix-turn-helix domain-containing protein</fullName>
    </recommendedName>
</protein>
<dbReference type="AlphaFoldDB" id="A0A5C4N7F6"/>
<dbReference type="EMBL" id="VDFV01000052">
    <property type="protein sequence ID" value="TNC63113.1"/>
    <property type="molecule type" value="Genomic_DNA"/>
</dbReference>
<dbReference type="RefSeq" id="WP_139083406.1">
    <property type="nucleotide sequence ID" value="NZ_VDFV01000052.1"/>
</dbReference>
<name>A0A5C4N7F6_9RHOB</name>
<dbReference type="Proteomes" id="UP000305709">
    <property type="component" value="Unassembled WGS sequence"/>
</dbReference>
<evidence type="ECO:0000313" key="1">
    <source>
        <dbReference type="EMBL" id="TNC63113.1"/>
    </source>
</evidence>
<accession>A0A5C4N7F6</accession>
<gene>
    <name evidence="1" type="ORF">FHG71_19700</name>
</gene>
<reference evidence="1 2" key="1">
    <citation type="submission" date="2019-06" db="EMBL/GenBank/DDBJ databases">
        <authorList>
            <person name="Jiang L."/>
        </authorList>
    </citation>
    <scope>NUCLEOTIDE SEQUENCE [LARGE SCALE GENOMIC DNA]</scope>
    <source>
        <strain evidence="1 2">YIM 48858</strain>
    </source>
</reference>
<evidence type="ECO:0000313" key="2">
    <source>
        <dbReference type="Proteomes" id="UP000305709"/>
    </source>
</evidence>
<proteinExistence type="predicted"/>
<sequence>MTEHTSSWLSDADLAALRREADLTQTGRAQAAGIGRHAVSHWKGEDVVDARHHAPQHMRVEAGISDIHAVFRKAIARAGAPAWDGVLVAGREQQTWERLEPQHDVEPVGGACGSTVHGC</sequence>